<dbReference type="Proteomes" id="UP001596406">
    <property type="component" value="Unassembled WGS sequence"/>
</dbReference>
<dbReference type="AlphaFoldDB" id="A0ABD5UGV2"/>
<evidence type="ECO:0000256" key="1">
    <source>
        <dbReference type="SAM" id="Phobius"/>
    </source>
</evidence>
<dbReference type="RefSeq" id="WP_304449326.1">
    <property type="nucleotide sequence ID" value="NZ_JARRAH010000001.1"/>
</dbReference>
<keyword evidence="3" id="KW-1185">Reference proteome</keyword>
<protein>
    <recommendedName>
        <fullName evidence="4">Phage holin family protein</fullName>
    </recommendedName>
</protein>
<name>A0ABD5UGV2_9EURY</name>
<evidence type="ECO:0000313" key="3">
    <source>
        <dbReference type="Proteomes" id="UP001596406"/>
    </source>
</evidence>
<accession>A0ABD5UGV2</accession>
<keyword evidence="1" id="KW-0472">Membrane</keyword>
<gene>
    <name evidence="2" type="ORF">ACFQHK_14295</name>
</gene>
<reference evidence="2 3" key="1">
    <citation type="journal article" date="2019" name="Int. J. Syst. Evol. Microbiol.">
        <title>The Global Catalogue of Microorganisms (GCM) 10K type strain sequencing project: providing services to taxonomists for standard genome sequencing and annotation.</title>
        <authorList>
            <consortium name="The Broad Institute Genomics Platform"/>
            <consortium name="The Broad Institute Genome Sequencing Center for Infectious Disease"/>
            <person name="Wu L."/>
            <person name="Ma J."/>
        </authorList>
    </citation>
    <scope>NUCLEOTIDE SEQUENCE [LARGE SCALE GENOMIC DNA]</scope>
    <source>
        <strain evidence="2 3">PSRA2</strain>
    </source>
</reference>
<keyword evidence="1" id="KW-0812">Transmembrane</keyword>
<organism evidence="2 3">
    <name type="scientific">Halomarina ordinaria</name>
    <dbReference type="NCBI Taxonomy" id="3033939"/>
    <lineage>
        <taxon>Archaea</taxon>
        <taxon>Methanobacteriati</taxon>
        <taxon>Methanobacteriota</taxon>
        <taxon>Stenosarchaea group</taxon>
        <taxon>Halobacteria</taxon>
        <taxon>Halobacteriales</taxon>
        <taxon>Natronomonadaceae</taxon>
        <taxon>Halomarina</taxon>
    </lineage>
</organism>
<comment type="caution">
    <text evidence="2">The sequence shown here is derived from an EMBL/GenBank/DDBJ whole genome shotgun (WGS) entry which is preliminary data.</text>
</comment>
<feature type="transmembrane region" description="Helical" evidence="1">
    <location>
        <begin position="89"/>
        <end position="115"/>
    </location>
</feature>
<evidence type="ECO:0008006" key="4">
    <source>
        <dbReference type="Google" id="ProtNLM"/>
    </source>
</evidence>
<feature type="transmembrane region" description="Helical" evidence="1">
    <location>
        <begin position="6"/>
        <end position="33"/>
    </location>
</feature>
<keyword evidence="1" id="KW-1133">Transmembrane helix</keyword>
<feature type="transmembrane region" description="Helical" evidence="1">
    <location>
        <begin position="45"/>
        <end position="77"/>
    </location>
</feature>
<proteinExistence type="predicted"/>
<sequence length="123" mass="12431">MEPAPIQAAGIVGSLINFVVSLLIGGLGIYVGAKVLTGVEDFSKAVVTALVGAIAWAIFGWIPIVGFLLALVAYLAVVNYQYPGGWVNAVGIALVAWLASLVVLLVLGALGVVAFDALGVPGV</sequence>
<evidence type="ECO:0000313" key="2">
    <source>
        <dbReference type="EMBL" id="MFC6837662.1"/>
    </source>
</evidence>
<dbReference type="EMBL" id="JBHSXM010000001">
    <property type="protein sequence ID" value="MFC6837662.1"/>
    <property type="molecule type" value="Genomic_DNA"/>
</dbReference>